<evidence type="ECO:0000313" key="7">
    <source>
        <dbReference type="Proteomes" id="UP000191680"/>
    </source>
</evidence>
<evidence type="ECO:0000256" key="3">
    <source>
        <dbReference type="ARBA" id="ARBA00022729"/>
    </source>
</evidence>
<keyword evidence="3" id="KW-0732">Signal</keyword>
<organism evidence="6 7">
    <name type="scientific">Croceivirga radicis</name>
    <dbReference type="NCBI Taxonomy" id="1929488"/>
    <lineage>
        <taxon>Bacteria</taxon>
        <taxon>Pseudomonadati</taxon>
        <taxon>Bacteroidota</taxon>
        <taxon>Flavobacteriia</taxon>
        <taxon>Flavobacteriales</taxon>
        <taxon>Flavobacteriaceae</taxon>
        <taxon>Croceivirga</taxon>
    </lineage>
</organism>
<proteinExistence type="predicted"/>
<feature type="compositionally biased region" description="Polar residues" evidence="5">
    <location>
        <begin position="367"/>
        <end position="383"/>
    </location>
</feature>
<evidence type="ECO:0000256" key="4">
    <source>
        <dbReference type="ARBA" id="ARBA00022837"/>
    </source>
</evidence>
<dbReference type="Pfam" id="PF18884">
    <property type="entry name" value="TSP3_bac"/>
    <property type="match status" value="7"/>
</dbReference>
<dbReference type="InterPro" id="IPR059100">
    <property type="entry name" value="TSP3_bac"/>
</dbReference>
<evidence type="ECO:0000313" key="6">
    <source>
        <dbReference type="EMBL" id="OQD42068.1"/>
    </source>
</evidence>
<feature type="compositionally biased region" description="Acidic residues" evidence="5">
    <location>
        <begin position="440"/>
        <end position="453"/>
    </location>
</feature>
<dbReference type="InterPro" id="IPR018247">
    <property type="entry name" value="EF_Hand_1_Ca_BS"/>
</dbReference>
<dbReference type="InterPro" id="IPR053180">
    <property type="entry name" value="Ca-binding_acidic-repeat"/>
</dbReference>
<dbReference type="Proteomes" id="UP000191680">
    <property type="component" value="Unassembled WGS sequence"/>
</dbReference>
<sequence length="650" mass="67140">MTVTFSDGTNTVTTTATVAGNTWTATDADISGLDNGTVTVTADVTDVAGNPATDNDPVTLDNTLPTIDITTPIEGDNIVNASEDGDVTISGTTTDVEDGQIVTVTFSDGTNTVTTTATVSGNTWTATDADISGLDNGIITVTADVTDVAGNPATDNDPVTLDNTLPTIDIDLPIEGDNIVNASEDNDVTISGTTTDVEDGQIVTVTFSDGTNTVTTTATVAGNTWTATDADISGLDNGTITVTADVTDVAGNPATDNDPITLDNNTPEVDSFSTIDITPILTGLGDANEQLTIELDTDGDGTIDVTYIVTTDSSGNWSIDTGNATPVSGTFPTLGDEDIIDITATDNAGNSNTGIVTISVDTDGDGLNNNEEITLGTDPNNPDSDGDGINDGQEVLDGTNPLDDCDSVSGTPLESSDCDADGLTNAEEANLGTDPFNADTDNDGLLDSEEVGLDTDPLNPDTDGDGINDGQEVLDNTNPLEDCDSVDGTPLGVSDCDADGLTNAEEANLGTDPENPDTDGDGISDGQEVIDETDPLDGCNSSGGTPPAGSACDIEIESDLMNPTLGQNTFRIINIEQFPNNTVEIFNRWGVKVFSAKGYDNDSNSFQGISNGRVTIQANEELPAGVYYYIINYENDGSARSRTGYLYLNR</sequence>
<feature type="region of interest" description="Disordered" evidence="5">
    <location>
        <begin position="361"/>
        <end position="478"/>
    </location>
</feature>
<feature type="compositionally biased region" description="Acidic residues" evidence="5">
    <location>
        <begin position="514"/>
        <end position="535"/>
    </location>
</feature>
<keyword evidence="2" id="KW-0964">Secreted</keyword>
<name>A0A1V6LPK5_9FLAO</name>
<protein>
    <recommendedName>
        <fullName evidence="8">Bacterial Ig-like domain-containing protein</fullName>
    </recommendedName>
</protein>
<dbReference type="PANTHER" id="PTHR37467:SF1">
    <property type="entry name" value="EXPORTED CALCIUM-BINDING GLYCOPROTEIN"/>
    <property type="match status" value="1"/>
</dbReference>
<feature type="region of interest" description="Disordered" evidence="5">
    <location>
        <begin position="494"/>
        <end position="551"/>
    </location>
</feature>
<evidence type="ECO:0000256" key="1">
    <source>
        <dbReference type="ARBA" id="ARBA00004613"/>
    </source>
</evidence>
<evidence type="ECO:0008006" key="8">
    <source>
        <dbReference type="Google" id="ProtNLM"/>
    </source>
</evidence>
<reference evidence="6 7" key="1">
    <citation type="submission" date="2016-12" db="EMBL/GenBank/DDBJ databases">
        <authorList>
            <person name="Song W.-J."/>
            <person name="Kurnit D.M."/>
        </authorList>
    </citation>
    <scope>NUCLEOTIDE SEQUENCE [LARGE SCALE GENOMIC DNA]</scope>
    <source>
        <strain evidence="6 7">HSG9</strain>
    </source>
</reference>
<dbReference type="InterPro" id="IPR013783">
    <property type="entry name" value="Ig-like_fold"/>
</dbReference>
<dbReference type="PROSITE" id="PS00018">
    <property type="entry name" value="EF_HAND_1"/>
    <property type="match status" value="1"/>
</dbReference>
<comment type="subcellular location">
    <subcellularLocation>
        <location evidence="1">Secreted</location>
    </subcellularLocation>
</comment>
<dbReference type="EMBL" id="MTBC01000009">
    <property type="protein sequence ID" value="OQD42068.1"/>
    <property type="molecule type" value="Genomic_DNA"/>
</dbReference>
<gene>
    <name evidence="6" type="ORF">BUL40_13260</name>
</gene>
<comment type="caution">
    <text evidence="6">The sequence shown here is derived from an EMBL/GenBank/DDBJ whole genome shotgun (WGS) entry which is preliminary data.</text>
</comment>
<dbReference type="AlphaFoldDB" id="A0A1V6LPK5"/>
<dbReference type="NCBIfam" id="NF033510">
    <property type="entry name" value="Ca_tandemer"/>
    <property type="match status" value="2"/>
</dbReference>
<dbReference type="Gene3D" id="2.60.40.10">
    <property type="entry name" value="Immunoglobulins"/>
    <property type="match status" value="4"/>
</dbReference>
<dbReference type="PANTHER" id="PTHR37467">
    <property type="entry name" value="EXPORTED CALCIUM-BINDING GLYCOPROTEIN-RELATED"/>
    <property type="match status" value="1"/>
</dbReference>
<evidence type="ECO:0000256" key="2">
    <source>
        <dbReference type="ARBA" id="ARBA00022525"/>
    </source>
</evidence>
<accession>A0A1V6LPK5</accession>
<keyword evidence="4" id="KW-0106">Calcium</keyword>
<evidence type="ECO:0000256" key="5">
    <source>
        <dbReference type="SAM" id="MobiDB-lite"/>
    </source>
</evidence>
<keyword evidence="7" id="KW-1185">Reference proteome</keyword>
<dbReference type="Pfam" id="PF13585">
    <property type="entry name" value="CHU_C"/>
    <property type="match status" value="1"/>
</dbReference>